<dbReference type="PANTHER" id="PTHR43337:SF1">
    <property type="entry name" value="XANTHINE_URACIL PERMEASE C887.17-RELATED"/>
    <property type="match status" value="1"/>
</dbReference>
<evidence type="ECO:0000313" key="11">
    <source>
        <dbReference type="Proteomes" id="UP000059074"/>
    </source>
</evidence>
<comment type="caution">
    <text evidence="10">The sequence shown here is derived from an EMBL/GenBank/DDBJ whole genome shotgun (WGS) entry which is preliminary data.</text>
</comment>
<evidence type="ECO:0000256" key="9">
    <source>
        <dbReference type="SAM" id="Phobius"/>
    </source>
</evidence>
<reference evidence="10 11" key="1">
    <citation type="submission" date="2015-10" db="EMBL/GenBank/DDBJ databases">
        <title>Transcriptomic analysis of a linuron degrading triple-species bacterial consortium.</title>
        <authorList>
            <person name="Albers P."/>
        </authorList>
    </citation>
    <scope>NUCLEOTIDE SEQUENCE [LARGE SCALE GENOMIC DNA]</scope>
    <source>
        <strain evidence="10 11">WDL6</strain>
    </source>
</reference>
<evidence type="ECO:0000256" key="4">
    <source>
        <dbReference type="ARBA" id="ARBA00022475"/>
    </source>
</evidence>
<feature type="transmembrane region" description="Helical" evidence="9">
    <location>
        <begin position="15"/>
        <end position="33"/>
    </location>
</feature>
<evidence type="ECO:0000256" key="8">
    <source>
        <dbReference type="PIRNR" id="PIRNR005353"/>
    </source>
</evidence>
<keyword evidence="7 8" id="KW-0472">Membrane</keyword>
<keyword evidence="5 8" id="KW-0812">Transmembrane</keyword>
<evidence type="ECO:0000256" key="1">
    <source>
        <dbReference type="ARBA" id="ARBA00004651"/>
    </source>
</evidence>
<dbReference type="GO" id="GO:0005886">
    <property type="term" value="C:plasma membrane"/>
    <property type="evidence" value="ECO:0007669"/>
    <property type="project" value="UniProtKB-SubCell"/>
</dbReference>
<dbReference type="Proteomes" id="UP000059074">
    <property type="component" value="Unassembled WGS sequence"/>
</dbReference>
<feature type="transmembrane region" description="Helical" evidence="9">
    <location>
        <begin position="91"/>
        <end position="115"/>
    </location>
</feature>
<dbReference type="Pfam" id="PF00860">
    <property type="entry name" value="Xan_ur_permease"/>
    <property type="match status" value="1"/>
</dbReference>
<feature type="transmembrane region" description="Helical" evidence="9">
    <location>
        <begin position="190"/>
        <end position="216"/>
    </location>
</feature>
<protein>
    <submittedName>
        <fullName evidence="10">Xanthine/uracil/thiamine/ascorbate permease family protein</fullName>
    </submittedName>
</protein>
<dbReference type="RefSeq" id="WP_272481829.1">
    <property type="nucleotide sequence ID" value="NZ_LMTR01000082.1"/>
</dbReference>
<evidence type="ECO:0000256" key="6">
    <source>
        <dbReference type="ARBA" id="ARBA00022989"/>
    </source>
</evidence>
<evidence type="ECO:0000256" key="3">
    <source>
        <dbReference type="ARBA" id="ARBA00022448"/>
    </source>
</evidence>
<dbReference type="GO" id="GO:0015207">
    <property type="term" value="F:adenine transmembrane transporter activity"/>
    <property type="evidence" value="ECO:0007669"/>
    <property type="project" value="TreeGrafter"/>
</dbReference>
<dbReference type="PATRIC" id="fig|121290.4.peg.539"/>
<dbReference type="InterPro" id="IPR006043">
    <property type="entry name" value="NCS2"/>
</dbReference>
<comment type="similarity">
    <text evidence="2 8">Belongs to the nucleobase:cation symporter-2 (NCS2) (TC 2.A.40) family. Azg-like subfamily.</text>
</comment>
<comment type="subcellular location">
    <subcellularLocation>
        <location evidence="1 8">Cell membrane</location>
        <topology evidence="1 8">Multi-pass membrane protein</topology>
    </subcellularLocation>
</comment>
<gene>
    <name evidence="10" type="ORF">APY04_2938</name>
</gene>
<dbReference type="PIRSF" id="PIRSF005353">
    <property type="entry name" value="PbuG"/>
    <property type="match status" value="1"/>
</dbReference>
<feature type="transmembrane region" description="Helical" evidence="9">
    <location>
        <begin position="165"/>
        <end position="183"/>
    </location>
</feature>
<keyword evidence="6 8" id="KW-1133">Transmembrane helix</keyword>
<evidence type="ECO:0000313" key="10">
    <source>
        <dbReference type="EMBL" id="KWT65189.1"/>
    </source>
</evidence>
<dbReference type="InterPro" id="IPR026033">
    <property type="entry name" value="Azg-like_bact_archaea"/>
</dbReference>
<feature type="transmembrane region" description="Helical" evidence="9">
    <location>
        <begin position="228"/>
        <end position="249"/>
    </location>
</feature>
<keyword evidence="11" id="KW-1185">Reference proteome</keyword>
<dbReference type="STRING" id="121290.APY04_2938"/>
<evidence type="ECO:0000256" key="2">
    <source>
        <dbReference type="ARBA" id="ARBA00005697"/>
    </source>
</evidence>
<dbReference type="EMBL" id="LMTR01000082">
    <property type="protein sequence ID" value="KWT65189.1"/>
    <property type="molecule type" value="Genomic_DNA"/>
</dbReference>
<name>A0A120CTT9_HYPSL</name>
<feature type="transmembrane region" description="Helical" evidence="9">
    <location>
        <begin position="127"/>
        <end position="145"/>
    </location>
</feature>
<keyword evidence="4 8" id="KW-1003">Cell membrane</keyword>
<organism evidence="10 11">
    <name type="scientific">Hyphomicrobium sulfonivorans</name>
    <dbReference type="NCBI Taxonomy" id="121290"/>
    <lineage>
        <taxon>Bacteria</taxon>
        <taxon>Pseudomonadati</taxon>
        <taxon>Pseudomonadota</taxon>
        <taxon>Alphaproteobacteria</taxon>
        <taxon>Hyphomicrobiales</taxon>
        <taxon>Hyphomicrobiaceae</taxon>
        <taxon>Hyphomicrobium</taxon>
    </lineage>
</organism>
<dbReference type="AlphaFoldDB" id="A0A120CTT9"/>
<feature type="transmembrane region" description="Helical" evidence="9">
    <location>
        <begin position="407"/>
        <end position="424"/>
    </location>
</feature>
<feature type="transmembrane region" description="Helical" evidence="9">
    <location>
        <begin position="45"/>
        <end position="71"/>
    </location>
</feature>
<proteinExistence type="inferred from homology"/>
<feature type="transmembrane region" description="Helical" evidence="9">
    <location>
        <begin position="368"/>
        <end position="395"/>
    </location>
</feature>
<sequence>MFKLAENGTSIRTELLAGLTTYLTMVYIAFVNPSVLADAGMDKGAVFVATCLAAAFGSAAMGLLANYPIAIAPGMGLNAYFTYTLVQGMGLPWQSALAAVFASGALFFVVSITPLRQWIIDSISPSLKLAIATGIGFFLAFIGLQNADLIAPDAATFVKLGDVKTPAVGIAAAAFILMAALTARRMHGAILIGILAAYAAALILGMAEFSGIVAMPPAITPVFLQMDLGALFDIAMASVILTLFFVVLFDNTGTLLGITRAAGMTRPDGSIPNLERALTADSTSVMAGAALGTSTTTSYIESAAGVNAGGRTGLTAITVAVLFLLTLFIAPLAGSIPVFATAPALVLVGCLMASAARDIDFDDVTEAVPAAITIISMPLTFSIADGLAFGFIAYSGMKLLAGRWRELPAAVLALAVLFVLRFALL</sequence>
<evidence type="ECO:0000256" key="5">
    <source>
        <dbReference type="ARBA" id="ARBA00022692"/>
    </source>
</evidence>
<keyword evidence="3 8" id="KW-0813">Transport</keyword>
<evidence type="ECO:0000256" key="7">
    <source>
        <dbReference type="ARBA" id="ARBA00023136"/>
    </source>
</evidence>
<dbReference type="PANTHER" id="PTHR43337">
    <property type="entry name" value="XANTHINE/URACIL PERMEASE C887.17-RELATED"/>
    <property type="match status" value="1"/>
</dbReference>
<accession>A0A120CTT9</accession>
<dbReference type="InterPro" id="IPR045018">
    <property type="entry name" value="Azg-like"/>
</dbReference>